<dbReference type="PANTHER" id="PTHR35146">
    <property type="entry name" value="UPF0178 PROTEIN YAII"/>
    <property type="match status" value="1"/>
</dbReference>
<reference evidence="3" key="1">
    <citation type="submission" date="2020-07" db="EMBL/GenBank/DDBJ databases">
        <title>Huge and variable diversity of episymbiotic CPR bacteria and DPANN archaea in groundwater ecosystems.</title>
        <authorList>
            <person name="He C.Y."/>
            <person name="Keren R."/>
            <person name="Whittaker M."/>
            <person name="Farag I.F."/>
            <person name="Doudna J."/>
            <person name="Cate J.H.D."/>
            <person name="Banfield J.F."/>
        </authorList>
    </citation>
    <scope>NUCLEOTIDE SEQUENCE</scope>
    <source>
        <strain evidence="3">NC_groundwater_763_Ag_S-0.2um_68_21</strain>
    </source>
</reference>
<dbReference type="PANTHER" id="PTHR35146:SF1">
    <property type="entry name" value="UPF0178 PROTEIN YAII"/>
    <property type="match status" value="1"/>
</dbReference>
<organism evidence="3 4">
    <name type="scientific">Tectimicrobiota bacterium</name>
    <dbReference type="NCBI Taxonomy" id="2528274"/>
    <lineage>
        <taxon>Bacteria</taxon>
        <taxon>Pseudomonadati</taxon>
        <taxon>Nitrospinota/Tectimicrobiota group</taxon>
        <taxon>Candidatus Tectimicrobiota</taxon>
    </lineage>
</organism>
<evidence type="ECO:0000313" key="3">
    <source>
        <dbReference type="EMBL" id="MBI3126431.1"/>
    </source>
</evidence>
<dbReference type="NCBIfam" id="NF001095">
    <property type="entry name" value="PRK00124.1"/>
    <property type="match status" value="1"/>
</dbReference>
<dbReference type="Proteomes" id="UP000782312">
    <property type="component" value="Unassembled WGS sequence"/>
</dbReference>
<dbReference type="EMBL" id="JACPUR010000003">
    <property type="protein sequence ID" value="MBI3126431.1"/>
    <property type="molecule type" value="Genomic_DNA"/>
</dbReference>
<protein>
    <recommendedName>
        <fullName evidence="2">UPF0178 protein HYZ11_02365</fullName>
    </recommendedName>
</protein>
<comment type="caution">
    <text evidence="3">The sequence shown here is derived from an EMBL/GenBank/DDBJ whole genome shotgun (WGS) entry which is preliminary data.</text>
</comment>
<gene>
    <name evidence="3" type="ORF">HYZ11_02365</name>
</gene>
<dbReference type="Pfam" id="PF02639">
    <property type="entry name" value="DUF188"/>
    <property type="match status" value="1"/>
</dbReference>
<accession>A0A932MNQ7</accession>
<name>A0A932MNQ7_UNCTE</name>
<dbReference type="InterPro" id="IPR003791">
    <property type="entry name" value="UPF0178"/>
</dbReference>
<evidence type="ECO:0000313" key="4">
    <source>
        <dbReference type="Proteomes" id="UP000782312"/>
    </source>
</evidence>
<proteinExistence type="inferred from homology"/>
<evidence type="ECO:0000256" key="1">
    <source>
        <dbReference type="ARBA" id="ARBA00008522"/>
    </source>
</evidence>
<dbReference type="CDD" id="cd18720">
    <property type="entry name" value="PIN_YqxD-like"/>
    <property type="match status" value="1"/>
</dbReference>
<dbReference type="HAMAP" id="MF_00489">
    <property type="entry name" value="UPF0178"/>
    <property type="match status" value="1"/>
</dbReference>
<comment type="similarity">
    <text evidence="1 2">Belongs to the UPF0178 family.</text>
</comment>
<dbReference type="AlphaFoldDB" id="A0A932MNQ7"/>
<sequence length="151" mass="16428">MQIWIDADACPGEIRDIVFRASERLQLPVCFVANRRVTLPESPLIRSVLVGRDFNAADKHIAEAMGAGDIVVTADVPLAAAVAEKGGVSISPRGEVFDSENAQEKLSLRDFYQDLRSGGLIQGGPAPFSPLDRHRFASALDRELTKRLKDA</sequence>
<evidence type="ECO:0000256" key="2">
    <source>
        <dbReference type="HAMAP-Rule" id="MF_00489"/>
    </source>
</evidence>